<keyword evidence="3 6" id="KW-0812">Transmembrane</keyword>
<dbReference type="InterPro" id="IPR025405">
    <property type="entry name" value="DUF4131"/>
</dbReference>
<evidence type="ECO:0000313" key="8">
    <source>
        <dbReference type="EMBL" id="MCM5678320.1"/>
    </source>
</evidence>
<dbReference type="PANTHER" id="PTHR30619:SF1">
    <property type="entry name" value="RECOMBINATION PROTEIN 2"/>
    <property type="match status" value="1"/>
</dbReference>
<organism evidence="8 9">
    <name type="scientific">Caldimonas mangrovi</name>
    <dbReference type="NCBI Taxonomy" id="2944811"/>
    <lineage>
        <taxon>Bacteria</taxon>
        <taxon>Pseudomonadati</taxon>
        <taxon>Pseudomonadota</taxon>
        <taxon>Betaproteobacteria</taxon>
        <taxon>Burkholderiales</taxon>
        <taxon>Sphaerotilaceae</taxon>
        <taxon>Caldimonas</taxon>
    </lineage>
</organism>
<feature type="transmembrane region" description="Helical" evidence="6">
    <location>
        <begin position="469"/>
        <end position="489"/>
    </location>
</feature>
<dbReference type="Proteomes" id="UP001165541">
    <property type="component" value="Unassembled WGS sequence"/>
</dbReference>
<dbReference type="EMBL" id="JAMKFE010000001">
    <property type="protein sequence ID" value="MCM5678320.1"/>
    <property type="molecule type" value="Genomic_DNA"/>
</dbReference>
<dbReference type="Pfam" id="PF03772">
    <property type="entry name" value="Competence"/>
    <property type="match status" value="1"/>
</dbReference>
<dbReference type="PANTHER" id="PTHR30619">
    <property type="entry name" value="DNA INTERNALIZATION/COMPETENCE PROTEIN COMEC/REC2"/>
    <property type="match status" value="1"/>
</dbReference>
<dbReference type="NCBIfam" id="TIGR00360">
    <property type="entry name" value="ComEC_N-term"/>
    <property type="match status" value="1"/>
</dbReference>
<feature type="transmembrane region" description="Helical" evidence="6">
    <location>
        <begin position="306"/>
        <end position="325"/>
    </location>
</feature>
<gene>
    <name evidence="8" type="ORF">M8A51_02115</name>
</gene>
<comment type="caution">
    <text evidence="8">The sequence shown here is derived from an EMBL/GenBank/DDBJ whole genome shotgun (WGS) entry which is preliminary data.</text>
</comment>
<dbReference type="CDD" id="cd07731">
    <property type="entry name" value="ComA-like_MBL-fold"/>
    <property type="match status" value="1"/>
</dbReference>
<dbReference type="InterPro" id="IPR035681">
    <property type="entry name" value="ComA-like_MBL"/>
</dbReference>
<evidence type="ECO:0000313" key="9">
    <source>
        <dbReference type="Proteomes" id="UP001165541"/>
    </source>
</evidence>
<keyword evidence="9" id="KW-1185">Reference proteome</keyword>
<comment type="subcellular location">
    <subcellularLocation>
        <location evidence="1">Cell membrane</location>
        <topology evidence="1">Multi-pass membrane protein</topology>
    </subcellularLocation>
</comment>
<name>A0ABT0YHW9_9BURK</name>
<feature type="domain" description="Metallo-beta-lactamase" evidence="7">
    <location>
        <begin position="557"/>
        <end position="751"/>
    </location>
</feature>
<dbReference type="SMART" id="SM00849">
    <property type="entry name" value="Lactamase_B"/>
    <property type="match status" value="1"/>
</dbReference>
<dbReference type="Pfam" id="PF00753">
    <property type="entry name" value="Lactamase_B"/>
    <property type="match status" value="1"/>
</dbReference>
<evidence type="ECO:0000256" key="3">
    <source>
        <dbReference type="ARBA" id="ARBA00022692"/>
    </source>
</evidence>
<dbReference type="NCBIfam" id="TIGR00361">
    <property type="entry name" value="ComEC_Rec2"/>
    <property type="match status" value="1"/>
</dbReference>
<keyword evidence="5 6" id="KW-0472">Membrane</keyword>
<dbReference type="InterPro" id="IPR052159">
    <property type="entry name" value="Competence_DNA_uptake"/>
</dbReference>
<dbReference type="InterPro" id="IPR036866">
    <property type="entry name" value="RibonucZ/Hydroxyglut_hydro"/>
</dbReference>
<dbReference type="RefSeq" id="WP_251776454.1">
    <property type="nucleotide sequence ID" value="NZ_JAMKFE010000001.1"/>
</dbReference>
<evidence type="ECO:0000256" key="4">
    <source>
        <dbReference type="ARBA" id="ARBA00022989"/>
    </source>
</evidence>
<feature type="transmembrane region" description="Helical" evidence="6">
    <location>
        <begin position="444"/>
        <end position="462"/>
    </location>
</feature>
<feature type="transmembrane region" description="Helical" evidence="6">
    <location>
        <begin position="35"/>
        <end position="54"/>
    </location>
</feature>
<keyword evidence="2" id="KW-1003">Cell membrane</keyword>
<evidence type="ECO:0000256" key="1">
    <source>
        <dbReference type="ARBA" id="ARBA00004651"/>
    </source>
</evidence>
<evidence type="ECO:0000256" key="5">
    <source>
        <dbReference type="ARBA" id="ARBA00023136"/>
    </source>
</evidence>
<dbReference type="InterPro" id="IPR004797">
    <property type="entry name" value="Competence_ComEC/Rec2"/>
</dbReference>
<feature type="transmembrane region" description="Helical" evidence="6">
    <location>
        <begin position="366"/>
        <end position="385"/>
    </location>
</feature>
<proteinExistence type="predicted"/>
<dbReference type="Gene3D" id="3.60.15.10">
    <property type="entry name" value="Ribonuclease Z/Hydroxyacylglutathione hydrolase-like"/>
    <property type="match status" value="1"/>
</dbReference>
<evidence type="ECO:0000256" key="2">
    <source>
        <dbReference type="ARBA" id="ARBA00022475"/>
    </source>
</evidence>
<feature type="transmembrane region" description="Helical" evidence="6">
    <location>
        <begin position="61"/>
        <end position="80"/>
    </location>
</feature>
<accession>A0ABT0YHW9</accession>
<evidence type="ECO:0000259" key="7">
    <source>
        <dbReference type="SMART" id="SM00849"/>
    </source>
</evidence>
<dbReference type="InterPro" id="IPR004477">
    <property type="entry name" value="ComEC_N"/>
</dbReference>
<dbReference type="SUPFAM" id="SSF56281">
    <property type="entry name" value="Metallo-hydrolase/oxidoreductase"/>
    <property type="match status" value="1"/>
</dbReference>
<reference evidence="8" key="1">
    <citation type="submission" date="2022-05" db="EMBL/GenBank/DDBJ databases">
        <title>Schlegelella sp. nov., isolated from mangrove soil.</title>
        <authorList>
            <person name="Liu Y."/>
            <person name="Ge X."/>
            <person name="Liu W."/>
        </authorList>
    </citation>
    <scope>NUCLEOTIDE SEQUENCE</scope>
    <source>
        <strain evidence="8">S2-27</strain>
    </source>
</reference>
<keyword evidence="4 6" id="KW-1133">Transmembrane helix</keyword>
<feature type="transmembrane region" description="Helical" evidence="6">
    <location>
        <begin position="264"/>
        <end position="286"/>
    </location>
</feature>
<dbReference type="InterPro" id="IPR001279">
    <property type="entry name" value="Metallo-B-lactamas"/>
</dbReference>
<protein>
    <submittedName>
        <fullName evidence="8">DNA internalization-related competence protein ComEC/Rec2</fullName>
    </submittedName>
</protein>
<sequence>MRQQGRSGPAVWLVPSGVVLGAALQLQQRALTASAVYIGATLLAFALLAVLAWWRPRRHAWAAALAALTFGWGAAGWQAGVKLADRLVPELEGVDLDVTGVVSSMPRFHPLGVSFRFDVETASDAAGPVTLPRSVQLGWYAGLREGSLNARPHTELKAGQRWRFKVRLKQPHGTLNPHGFDYELWLFERGMGATGSVRATQVALPQRLADRAGYPVERRRQEVRDAIEAQVTDERAAGVLAALVTGDQAAIDREDWDVFRITGVAHLMAISGLHITMFAWVAAAVVRRAWRCSARLMLTVPAPTAARWGGLMLAAGYAVFAGWGVPAQRTVLMLATVTLAAQAGRRWPWPAVLCVAAGVVTVVDPWAVLQAGFWLSFVAVGLLMASRRDPATATPPPEETGWRRSLHGVGAAARGMVRTQLIATVGLAPLTMAFFHQVSLVGLLANLVAIPVVTLVITPLGLLGVGWPLLWTLGATGLQWLGVLLQAMAQWPAALWLTAAAPSWAVAAAVLGGVLAVLPLPRGVRLLSLPLLLPLLWPAPPRPASGSFELLAVDVGQGGAVLVRTASHTLLYDAGPQYSQDSDAGQRVLVPLLRAFGERRLDRLVLSHSDIDHAGGARAVLEAYPDAALWSSLAPGHPLLAAASASVRCEAGQSWQWDGVRFEMLHPGPDDHAPPLKPNRVSCVLKVSGGGQTVLLAGDIERREESRLVVHQAEALKADLLLAPHHGSKTSSTAGFLEAVAPRVAVFQAGYRNRFGHPAVQVLERYEERGIERIVSPACGAYRWADGVGVCERDLRRRYWHHGTLNPETPPDEQAESEG</sequence>
<feature type="transmembrane region" description="Helical" evidence="6">
    <location>
        <begin position="495"/>
        <end position="518"/>
    </location>
</feature>
<evidence type="ECO:0000256" key="6">
    <source>
        <dbReference type="SAM" id="Phobius"/>
    </source>
</evidence>
<dbReference type="Pfam" id="PF13567">
    <property type="entry name" value="DUF4131"/>
    <property type="match status" value="1"/>
</dbReference>